<name>A0ABW6FK32_9ACTN</name>
<dbReference type="InterPro" id="IPR006439">
    <property type="entry name" value="HAD-SF_hydro_IA"/>
</dbReference>
<dbReference type="InterPro" id="IPR036412">
    <property type="entry name" value="HAD-like_sf"/>
</dbReference>
<evidence type="ECO:0000256" key="1">
    <source>
        <dbReference type="ARBA" id="ARBA00001946"/>
    </source>
</evidence>
<dbReference type="RefSeq" id="WP_138900788.1">
    <property type="nucleotide sequence ID" value="NZ_BAAAMS010000019.1"/>
</dbReference>
<evidence type="ECO:0000256" key="3">
    <source>
        <dbReference type="ARBA" id="ARBA00022723"/>
    </source>
</evidence>
<proteinExistence type="inferred from homology"/>
<comment type="caution">
    <text evidence="5">The sequence shown here is derived from an EMBL/GenBank/DDBJ whole genome shotgun (WGS) entry which is preliminary data.</text>
</comment>
<dbReference type="InterPro" id="IPR023214">
    <property type="entry name" value="HAD_sf"/>
</dbReference>
<dbReference type="SFLD" id="SFLDS00003">
    <property type="entry name" value="Haloacid_Dehalogenase"/>
    <property type="match status" value="1"/>
</dbReference>
<dbReference type="PANTHER" id="PTHR46193:SF10">
    <property type="entry name" value="6-PHOSPHOGLUCONATE PHOSPHATASE"/>
    <property type="match status" value="1"/>
</dbReference>
<protein>
    <submittedName>
        <fullName evidence="5">HAD-IA family hydrolase</fullName>
    </submittedName>
</protein>
<reference evidence="5 6" key="1">
    <citation type="submission" date="2024-09" db="EMBL/GenBank/DDBJ databases">
        <title>The Natural Products Discovery Center: Release of the First 8490 Sequenced Strains for Exploring Actinobacteria Biosynthetic Diversity.</title>
        <authorList>
            <person name="Kalkreuter E."/>
            <person name="Kautsar S.A."/>
            <person name="Yang D."/>
            <person name="Bader C.D."/>
            <person name="Teijaro C.N."/>
            <person name="Fluegel L."/>
            <person name="Davis C.M."/>
            <person name="Simpson J.R."/>
            <person name="Lauterbach L."/>
            <person name="Steele A.D."/>
            <person name="Gui C."/>
            <person name="Meng S."/>
            <person name="Li G."/>
            <person name="Viehrig K."/>
            <person name="Ye F."/>
            <person name="Su P."/>
            <person name="Kiefer A.F."/>
            <person name="Nichols A."/>
            <person name="Cepeda A.J."/>
            <person name="Yan W."/>
            <person name="Fan B."/>
            <person name="Jiang Y."/>
            <person name="Adhikari A."/>
            <person name="Zheng C.-J."/>
            <person name="Schuster L."/>
            <person name="Cowan T.M."/>
            <person name="Smanski M.J."/>
            <person name="Chevrette M.G."/>
            <person name="De Carvalho L.P.S."/>
            <person name="Shen B."/>
        </authorList>
    </citation>
    <scope>NUCLEOTIDE SEQUENCE [LARGE SCALE GENOMIC DNA]</scope>
    <source>
        <strain evidence="5 6">NPDC058348</strain>
    </source>
</reference>
<dbReference type="GO" id="GO:0016787">
    <property type="term" value="F:hydrolase activity"/>
    <property type="evidence" value="ECO:0007669"/>
    <property type="project" value="UniProtKB-KW"/>
</dbReference>
<keyword evidence="5" id="KW-0378">Hydrolase</keyword>
<dbReference type="InterPro" id="IPR041492">
    <property type="entry name" value="HAD_2"/>
</dbReference>
<dbReference type="SFLD" id="SFLDG01129">
    <property type="entry name" value="C1.5:_HAD__Beta-PGM__Phosphata"/>
    <property type="match status" value="1"/>
</dbReference>
<dbReference type="EMBL" id="JBHXIJ010000043">
    <property type="protein sequence ID" value="MFD5099116.1"/>
    <property type="molecule type" value="Genomic_DNA"/>
</dbReference>
<keyword evidence="3" id="KW-0479">Metal-binding</keyword>
<dbReference type="Gene3D" id="3.40.50.1000">
    <property type="entry name" value="HAD superfamily/HAD-like"/>
    <property type="match status" value="1"/>
</dbReference>
<dbReference type="InterPro" id="IPR051600">
    <property type="entry name" value="Beta-PGM-like"/>
</dbReference>
<dbReference type="PANTHER" id="PTHR46193">
    <property type="entry name" value="6-PHOSPHOGLUCONATE PHOSPHATASE"/>
    <property type="match status" value="1"/>
</dbReference>
<sequence length="233" mass="24819">MSEFVIFDLDGVLVDTQDAENGGLAHIGELMGLHLTKEQRDELFSGKKMQECIDLMEEISGCAPPADAMARARAKCDELIGSWLEPVEGVAYALEQLSSALGTGMCVASNSPPEIMADRLGKSGILHHFEGRLFSAYDIDAWKPDPKLFLWAAAECGADVDDCVVVEDSPVGVDAALAAGMRVLQYTADPAVGPHRDGALAFPSMRELPRLVRDAHRLAAPSSLATAHLGGTS</sequence>
<organism evidence="5 6">
    <name type="scientific">Streptomyces albidochromogenes</name>
    <dbReference type="NCBI Taxonomy" id="329524"/>
    <lineage>
        <taxon>Bacteria</taxon>
        <taxon>Bacillati</taxon>
        <taxon>Actinomycetota</taxon>
        <taxon>Actinomycetes</taxon>
        <taxon>Kitasatosporales</taxon>
        <taxon>Streptomycetaceae</taxon>
        <taxon>Streptomyces</taxon>
    </lineage>
</organism>
<gene>
    <name evidence="5" type="ORF">ACFWJN_09105</name>
</gene>
<keyword evidence="6" id="KW-1185">Reference proteome</keyword>
<evidence type="ECO:0000256" key="4">
    <source>
        <dbReference type="ARBA" id="ARBA00022842"/>
    </source>
</evidence>
<accession>A0ABW6FK32</accession>
<dbReference type="Gene3D" id="1.10.150.240">
    <property type="entry name" value="Putative phosphatase, domain 2"/>
    <property type="match status" value="1"/>
</dbReference>
<dbReference type="InterPro" id="IPR023198">
    <property type="entry name" value="PGP-like_dom2"/>
</dbReference>
<comment type="cofactor">
    <cofactor evidence="1">
        <name>Mg(2+)</name>
        <dbReference type="ChEBI" id="CHEBI:18420"/>
    </cofactor>
</comment>
<dbReference type="Pfam" id="PF13419">
    <property type="entry name" value="HAD_2"/>
    <property type="match status" value="1"/>
</dbReference>
<evidence type="ECO:0000256" key="2">
    <source>
        <dbReference type="ARBA" id="ARBA00006171"/>
    </source>
</evidence>
<keyword evidence="4" id="KW-0460">Magnesium</keyword>
<evidence type="ECO:0000313" key="6">
    <source>
        <dbReference type="Proteomes" id="UP001598448"/>
    </source>
</evidence>
<dbReference type="SUPFAM" id="SSF56784">
    <property type="entry name" value="HAD-like"/>
    <property type="match status" value="1"/>
</dbReference>
<evidence type="ECO:0000313" key="5">
    <source>
        <dbReference type="EMBL" id="MFD5099116.1"/>
    </source>
</evidence>
<dbReference type="Proteomes" id="UP001598448">
    <property type="component" value="Unassembled WGS sequence"/>
</dbReference>
<comment type="similarity">
    <text evidence="2">Belongs to the HAD-like hydrolase superfamily. CbbY/CbbZ/Gph/YieH family.</text>
</comment>
<dbReference type="NCBIfam" id="TIGR01509">
    <property type="entry name" value="HAD-SF-IA-v3"/>
    <property type="match status" value="1"/>
</dbReference>